<keyword evidence="3" id="KW-1185">Reference proteome</keyword>
<protein>
    <submittedName>
        <fullName evidence="2">Uncharacterized protein</fullName>
    </submittedName>
</protein>
<evidence type="ECO:0000256" key="1">
    <source>
        <dbReference type="SAM" id="MobiDB-lite"/>
    </source>
</evidence>
<gene>
    <name evidence="2" type="ORF">BDV25DRAFT_87597</name>
</gene>
<dbReference type="Proteomes" id="UP000325780">
    <property type="component" value="Unassembled WGS sequence"/>
</dbReference>
<dbReference type="AlphaFoldDB" id="A0A5N6TEA7"/>
<organism evidence="2 3">
    <name type="scientific">Aspergillus avenaceus</name>
    <dbReference type="NCBI Taxonomy" id="36643"/>
    <lineage>
        <taxon>Eukaryota</taxon>
        <taxon>Fungi</taxon>
        <taxon>Dikarya</taxon>
        <taxon>Ascomycota</taxon>
        <taxon>Pezizomycotina</taxon>
        <taxon>Eurotiomycetes</taxon>
        <taxon>Eurotiomycetidae</taxon>
        <taxon>Eurotiales</taxon>
        <taxon>Aspergillaceae</taxon>
        <taxon>Aspergillus</taxon>
        <taxon>Aspergillus subgen. Circumdati</taxon>
    </lineage>
</organism>
<evidence type="ECO:0000313" key="2">
    <source>
        <dbReference type="EMBL" id="KAE8144703.1"/>
    </source>
</evidence>
<proteinExistence type="predicted"/>
<evidence type="ECO:0000313" key="3">
    <source>
        <dbReference type="Proteomes" id="UP000325780"/>
    </source>
</evidence>
<reference evidence="2 3" key="1">
    <citation type="submission" date="2019-04" db="EMBL/GenBank/DDBJ databases">
        <title>Friends and foes A comparative genomics study of 23 Aspergillus species from section Flavi.</title>
        <authorList>
            <consortium name="DOE Joint Genome Institute"/>
            <person name="Kjaerbolling I."/>
            <person name="Vesth T."/>
            <person name="Frisvad J.C."/>
            <person name="Nybo J.L."/>
            <person name="Theobald S."/>
            <person name="Kildgaard S."/>
            <person name="Isbrandt T."/>
            <person name="Kuo A."/>
            <person name="Sato A."/>
            <person name="Lyhne E.K."/>
            <person name="Kogle M.E."/>
            <person name="Wiebenga A."/>
            <person name="Kun R.S."/>
            <person name="Lubbers R.J."/>
            <person name="Makela M.R."/>
            <person name="Barry K."/>
            <person name="Chovatia M."/>
            <person name="Clum A."/>
            <person name="Daum C."/>
            <person name="Haridas S."/>
            <person name="He G."/>
            <person name="LaButti K."/>
            <person name="Lipzen A."/>
            <person name="Mondo S."/>
            <person name="Riley R."/>
            <person name="Salamov A."/>
            <person name="Simmons B.A."/>
            <person name="Magnuson J.K."/>
            <person name="Henrissat B."/>
            <person name="Mortensen U.H."/>
            <person name="Larsen T.O."/>
            <person name="Devries R.P."/>
            <person name="Grigoriev I.V."/>
            <person name="Machida M."/>
            <person name="Baker S.E."/>
            <person name="Andersen M.R."/>
        </authorList>
    </citation>
    <scope>NUCLEOTIDE SEQUENCE [LARGE SCALE GENOMIC DNA]</scope>
    <source>
        <strain evidence="2 3">IBT 18842</strain>
    </source>
</reference>
<accession>A0A5N6TEA7</accession>
<sequence>MSYNALIRTHHITSRKKIAALKQAAFVHDCFVLLRSGGSPGIMYVEAKDKGAVEAWVNVVRNLRYKDFQLVTRPGALKNEHAQSCDGTSGWDHRTNKSGKGLGESRGLGTKLHEVGTVKEFGSLMEKHGIWGWWRKGMGYVS</sequence>
<dbReference type="OrthoDB" id="432412at2759"/>
<feature type="region of interest" description="Disordered" evidence="1">
    <location>
        <begin position="81"/>
        <end position="108"/>
    </location>
</feature>
<dbReference type="EMBL" id="ML742451">
    <property type="protein sequence ID" value="KAE8144703.1"/>
    <property type="molecule type" value="Genomic_DNA"/>
</dbReference>
<name>A0A5N6TEA7_ASPAV</name>